<dbReference type="Gene3D" id="1.10.357.140">
    <property type="entry name" value="UbiA prenyltransferase"/>
    <property type="match status" value="1"/>
</dbReference>
<evidence type="ECO:0000313" key="6">
    <source>
        <dbReference type="EMBL" id="SVC17922.1"/>
    </source>
</evidence>
<gene>
    <name evidence="6" type="ORF">METZ01_LOCUS270776</name>
</gene>
<feature type="transmembrane region" description="Helical" evidence="5">
    <location>
        <begin position="198"/>
        <end position="217"/>
    </location>
</feature>
<reference evidence="6" key="1">
    <citation type="submission" date="2018-05" db="EMBL/GenBank/DDBJ databases">
        <authorList>
            <person name="Lanie J.A."/>
            <person name="Ng W.-L."/>
            <person name="Kazmierczak K.M."/>
            <person name="Andrzejewski T.M."/>
            <person name="Davidsen T.M."/>
            <person name="Wayne K.J."/>
            <person name="Tettelin H."/>
            <person name="Glass J.I."/>
            <person name="Rusch D."/>
            <person name="Podicherti R."/>
            <person name="Tsui H.-C.T."/>
            <person name="Winkler M.E."/>
        </authorList>
    </citation>
    <scope>NUCLEOTIDE SEQUENCE</scope>
</reference>
<dbReference type="InterPro" id="IPR044878">
    <property type="entry name" value="UbiA_sf"/>
</dbReference>
<sequence>MPTVWSNSLAGLVLAGGTAATIGIELGLGLMVIMSLFYIGGMYLNDAFDQHIDAVERPERPIPSGQVRASTVYICGCGMLLVGVVSLFCWDWLAGLAGVALAGAITYYDWRHKLDPLGPAWMGLCRMLVYLAAALLVSTQPPAILYFGALALFCYLIGLTYIAKQENLGQVANLWPLLFLAVPAAAAVWMAANDVGLVLVLAAIFVLWIINALRYLWRRQLGDIPRAVVSLIAGMSLLDAILIAHMGALPLAWTAVGCFILTLAFQRFIPGT</sequence>
<feature type="transmembrane region" description="Helical" evidence="5">
    <location>
        <begin position="251"/>
        <end position="269"/>
    </location>
</feature>
<keyword evidence="2 5" id="KW-0812">Transmembrane</keyword>
<dbReference type="AlphaFoldDB" id="A0A382K389"/>
<dbReference type="Pfam" id="PF01040">
    <property type="entry name" value="UbiA"/>
    <property type="match status" value="1"/>
</dbReference>
<proteinExistence type="predicted"/>
<dbReference type="EMBL" id="UINC01077630">
    <property type="protein sequence ID" value="SVC17922.1"/>
    <property type="molecule type" value="Genomic_DNA"/>
</dbReference>
<keyword evidence="3 5" id="KW-1133">Transmembrane helix</keyword>
<feature type="transmembrane region" description="Helical" evidence="5">
    <location>
        <begin position="117"/>
        <end position="137"/>
    </location>
</feature>
<protein>
    <recommendedName>
        <fullName evidence="7">Prenyltransferase</fullName>
    </recommendedName>
</protein>
<evidence type="ECO:0000256" key="1">
    <source>
        <dbReference type="ARBA" id="ARBA00004141"/>
    </source>
</evidence>
<organism evidence="6">
    <name type="scientific">marine metagenome</name>
    <dbReference type="NCBI Taxonomy" id="408172"/>
    <lineage>
        <taxon>unclassified sequences</taxon>
        <taxon>metagenomes</taxon>
        <taxon>ecological metagenomes</taxon>
    </lineage>
</organism>
<feature type="transmembrane region" description="Helical" evidence="5">
    <location>
        <begin position="12"/>
        <end position="39"/>
    </location>
</feature>
<feature type="transmembrane region" description="Helical" evidence="5">
    <location>
        <begin position="143"/>
        <end position="162"/>
    </location>
</feature>
<evidence type="ECO:0000256" key="5">
    <source>
        <dbReference type="SAM" id="Phobius"/>
    </source>
</evidence>
<evidence type="ECO:0000256" key="3">
    <source>
        <dbReference type="ARBA" id="ARBA00022989"/>
    </source>
</evidence>
<evidence type="ECO:0000256" key="4">
    <source>
        <dbReference type="ARBA" id="ARBA00023136"/>
    </source>
</evidence>
<dbReference type="GO" id="GO:0016020">
    <property type="term" value="C:membrane"/>
    <property type="evidence" value="ECO:0007669"/>
    <property type="project" value="UniProtKB-SubCell"/>
</dbReference>
<dbReference type="InterPro" id="IPR000537">
    <property type="entry name" value="UbiA_prenyltransferase"/>
</dbReference>
<evidence type="ECO:0008006" key="7">
    <source>
        <dbReference type="Google" id="ProtNLM"/>
    </source>
</evidence>
<name>A0A382K389_9ZZZZ</name>
<dbReference type="CDD" id="cd13964">
    <property type="entry name" value="PT_UbiA_1"/>
    <property type="match status" value="1"/>
</dbReference>
<comment type="subcellular location">
    <subcellularLocation>
        <location evidence="1">Membrane</location>
        <topology evidence="1">Multi-pass membrane protein</topology>
    </subcellularLocation>
</comment>
<dbReference type="GO" id="GO:0016765">
    <property type="term" value="F:transferase activity, transferring alkyl or aryl (other than methyl) groups"/>
    <property type="evidence" value="ECO:0007669"/>
    <property type="project" value="InterPro"/>
</dbReference>
<accession>A0A382K389</accession>
<feature type="transmembrane region" description="Helical" evidence="5">
    <location>
        <begin position="174"/>
        <end position="192"/>
    </location>
</feature>
<evidence type="ECO:0000256" key="2">
    <source>
        <dbReference type="ARBA" id="ARBA00022692"/>
    </source>
</evidence>
<keyword evidence="4 5" id="KW-0472">Membrane</keyword>